<sequence length="153" mass="17938">MELKKSIEIINKKAKHEYTFLFTIEAGIMLQGTEIKSIRSGKANLSDAYCVIKSGELFVNNMHISEYKYGTYNNHIPKRPRKLLVNKIELKKLHNKVREQGYSIIPFRLFISERGLAKLEIALAKGKNTYDKRDSLKERDSKRSLDRMRKKYQ</sequence>
<keyword evidence="2 3" id="KW-0694">RNA-binding</keyword>
<dbReference type="EMBL" id="CACVAQ010000199">
    <property type="protein sequence ID" value="CAA6813349.1"/>
    <property type="molecule type" value="Genomic_DNA"/>
</dbReference>
<organism evidence="5">
    <name type="scientific">uncultured Aureispira sp</name>
    <dbReference type="NCBI Taxonomy" id="1331704"/>
    <lineage>
        <taxon>Bacteria</taxon>
        <taxon>Pseudomonadati</taxon>
        <taxon>Bacteroidota</taxon>
        <taxon>Saprospiria</taxon>
        <taxon>Saprospirales</taxon>
        <taxon>Saprospiraceae</taxon>
        <taxon>Aureispira</taxon>
        <taxon>environmental samples</taxon>
    </lineage>
</organism>
<proteinExistence type="inferred from homology"/>
<evidence type="ECO:0000256" key="3">
    <source>
        <dbReference type="HAMAP-Rule" id="MF_00023"/>
    </source>
</evidence>
<evidence type="ECO:0000256" key="2">
    <source>
        <dbReference type="ARBA" id="ARBA00022884"/>
    </source>
</evidence>
<dbReference type="NCBIfam" id="NF003843">
    <property type="entry name" value="PRK05422.1"/>
    <property type="match status" value="1"/>
</dbReference>
<keyword evidence="1 3" id="KW-0963">Cytoplasm</keyword>
<dbReference type="PANTHER" id="PTHR30308">
    <property type="entry name" value="TMRNA-BINDING COMPONENT OF TRANS-TRANSLATION TAGGING COMPLEX"/>
    <property type="match status" value="1"/>
</dbReference>
<dbReference type="GO" id="GO:0005829">
    <property type="term" value="C:cytosol"/>
    <property type="evidence" value="ECO:0007669"/>
    <property type="project" value="TreeGrafter"/>
</dbReference>
<dbReference type="PROSITE" id="PS01317">
    <property type="entry name" value="SSRP"/>
    <property type="match status" value="1"/>
</dbReference>
<name>A0A6S6SS72_9BACT</name>
<dbReference type="Gene3D" id="2.40.280.10">
    <property type="match status" value="1"/>
</dbReference>
<dbReference type="CDD" id="cd09294">
    <property type="entry name" value="SmpB"/>
    <property type="match status" value="1"/>
</dbReference>
<dbReference type="GO" id="GO:0003723">
    <property type="term" value="F:RNA binding"/>
    <property type="evidence" value="ECO:0007669"/>
    <property type="project" value="UniProtKB-UniRule"/>
</dbReference>
<dbReference type="Pfam" id="PF01668">
    <property type="entry name" value="SmpB"/>
    <property type="match status" value="1"/>
</dbReference>
<protein>
    <recommendedName>
        <fullName evidence="3">SsrA-binding protein</fullName>
    </recommendedName>
    <alternativeName>
        <fullName evidence="3">Small protein B</fullName>
    </alternativeName>
</protein>
<dbReference type="InterPro" id="IPR020081">
    <property type="entry name" value="SsrA-bd_prot_CS"/>
</dbReference>
<dbReference type="AlphaFoldDB" id="A0A6S6SS72"/>
<dbReference type="SUPFAM" id="SSF74982">
    <property type="entry name" value="Small protein B (SmpB)"/>
    <property type="match status" value="1"/>
</dbReference>
<feature type="compositionally biased region" description="Basic and acidic residues" evidence="4">
    <location>
        <begin position="133"/>
        <end position="147"/>
    </location>
</feature>
<comment type="function">
    <text evidence="3">Required for rescue of stalled ribosomes mediated by trans-translation. Binds to transfer-messenger RNA (tmRNA), required for stable association of tmRNA with ribosomes. tmRNA and SmpB together mimic tRNA shape, replacing the anticodon stem-loop with SmpB. tmRNA is encoded by the ssrA gene; the 2 termini fold to resemble tRNA(Ala) and it encodes a 'tag peptide', a short internal open reading frame. During trans-translation Ala-aminoacylated tmRNA acts like a tRNA, entering the A-site of stalled ribosomes, displacing the stalled mRNA. The ribosome then switches to translate the ORF on the tmRNA; the nascent peptide is terminated with the 'tag peptide' encoded by the tmRNA and targeted for degradation. The ribosome is freed to recommence translation, which seems to be the essential function of trans-translation.</text>
</comment>
<evidence type="ECO:0000256" key="1">
    <source>
        <dbReference type="ARBA" id="ARBA00022490"/>
    </source>
</evidence>
<gene>
    <name evidence="3" type="primary">smpB</name>
    <name evidence="5" type="ORF">HELGO_WM39864</name>
</gene>
<comment type="similarity">
    <text evidence="3">Belongs to the SmpB family.</text>
</comment>
<evidence type="ECO:0000313" key="5">
    <source>
        <dbReference type="EMBL" id="CAA6813349.1"/>
    </source>
</evidence>
<dbReference type="InterPro" id="IPR000037">
    <property type="entry name" value="SsrA-bd_prot"/>
</dbReference>
<feature type="region of interest" description="Disordered" evidence="4">
    <location>
        <begin position="133"/>
        <end position="153"/>
    </location>
</feature>
<comment type="subcellular location">
    <subcellularLocation>
        <location evidence="3">Cytoplasm</location>
    </subcellularLocation>
    <text evidence="3">The tmRNA-SmpB complex associates with stalled 70S ribosomes.</text>
</comment>
<dbReference type="InterPro" id="IPR023620">
    <property type="entry name" value="SmpB"/>
</dbReference>
<dbReference type="NCBIfam" id="TIGR00086">
    <property type="entry name" value="smpB"/>
    <property type="match status" value="1"/>
</dbReference>
<dbReference type="PANTHER" id="PTHR30308:SF2">
    <property type="entry name" value="SSRA-BINDING PROTEIN"/>
    <property type="match status" value="1"/>
</dbReference>
<dbReference type="GO" id="GO:0070929">
    <property type="term" value="P:trans-translation"/>
    <property type="evidence" value="ECO:0007669"/>
    <property type="project" value="UniProtKB-UniRule"/>
</dbReference>
<dbReference type="GO" id="GO:0070930">
    <property type="term" value="P:trans-translation-dependent protein tagging"/>
    <property type="evidence" value="ECO:0007669"/>
    <property type="project" value="TreeGrafter"/>
</dbReference>
<evidence type="ECO:0000256" key="4">
    <source>
        <dbReference type="SAM" id="MobiDB-lite"/>
    </source>
</evidence>
<dbReference type="HAMAP" id="MF_00023">
    <property type="entry name" value="SmpB"/>
    <property type="match status" value="1"/>
</dbReference>
<accession>A0A6S6SS72</accession>
<reference evidence="5" key="1">
    <citation type="submission" date="2020-01" db="EMBL/GenBank/DDBJ databases">
        <authorList>
            <person name="Meier V. D."/>
            <person name="Meier V D."/>
        </authorList>
    </citation>
    <scope>NUCLEOTIDE SEQUENCE</scope>
    <source>
        <strain evidence="5">HLG_WM_MAG_10</strain>
    </source>
</reference>